<dbReference type="AlphaFoldDB" id="A0A1H7EX03"/>
<dbReference type="InterPro" id="IPR025906">
    <property type="entry name" value="YjfB_motility"/>
</dbReference>
<keyword evidence="2" id="KW-1185">Reference proteome</keyword>
<dbReference type="Pfam" id="PF14070">
    <property type="entry name" value="YjfB_motility"/>
    <property type="match status" value="1"/>
</dbReference>
<proteinExistence type="predicted"/>
<evidence type="ECO:0000313" key="1">
    <source>
        <dbReference type="EMBL" id="SEK18134.1"/>
    </source>
</evidence>
<sequence length="65" mass="6850">MDIAEISMSLSQNQLMSAVGTAMLGKTLDLVEGQGQALAQSMSMNTPSLESLVYPTSGTMIDVRV</sequence>
<dbReference type="RefSeq" id="WP_033153446.1">
    <property type="nucleotide sequence ID" value="NZ_FNZX01000003.1"/>
</dbReference>
<dbReference type="Proteomes" id="UP000182321">
    <property type="component" value="Unassembled WGS sequence"/>
</dbReference>
<accession>A0A1H7EX03</accession>
<reference evidence="2" key="1">
    <citation type="submission" date="2016-10" db="EMBL/GenBank/DDBJ databases">
        <authorList>
            <person name="Varghese N."/>
        </authorList>
    </citation>
    <scope>NUCLEOTIDE SEQUENCE [LARGE SCALE GENOMIC DNA]</scope>
    <source>
        <strain evidence="2">ACV-9</strain>
    </source>
</reference>
<name>A0A1H7EX03_9FIRM</name>
<evidence type="ECO:0000313" key="2">
    <source>
        <dbReference type="Proteomes" id="UP000182321"/>
    </source>
</evidence>
<organism evidence="1 2">
    <name type="scientific">Pseudobutyrivibrio ruminis</name>
    <dbReference type="NCBI Taxonomy" id="46206"/>
    <lineage>
        <taxon>Bacteria</taxon>
        <taxon>Bacillati</taxon>
        <taxon>Bacillota</taxon>
        <taxon>Clostridia</taxon>
        <taxon>Lachnospirales</taxon>
        <taxon>Lachnospiraceae</taxon>
        <taxon>Pseudobutyrivibrio</taxon>
    </lineage>
</organism>
<gene>
    <name evidence="1" type="ORF">SAMN02910377_00149</name>
</gene>
<dbReference type="EMBL" id="FNZX01000003">
    <property type="protein sequence ID" value="SEK18134.1"/>
    <property type="molecule type" value="Genomic_DNA"/>
</dbReference>
<protein>
    <submittedName>
        <fullName evidence="1">Putative motility protein</fullName>
    </submittedName>
</protein>